<dbReference type="InterPro" id="IPR050721">
    <property type="entry name" value="Trk_Ktr_HKT_K-transport"/>
</dbReference>
<feature type="domain" description="RCK C-terminal" evidence="4">
    <location>
        <begin position="134"/>
        <end position="215"/>
    </location>
</feature>
<evidence type="ECO:0000259" key="3">
    <source>
        <dbReference type="PROSITE" id="PS51201"/>
    </source>
</evidence>
<dbReference type="PANTHER" id="PTHR43833">
    <property type="entry name" value="POTASSIUM CHANNEL PROTEIN 2-RELATED-RELATED"/>
    <property type="match status" value="1"/>
</dbReference>
<dbReference type="PANTHER" id="PTHR43833:SF5">
    <property type="entry name" value="TRK SYSTEM POTASSIUM UPTAKE PROTEIN TRKA"/>
    <property type="match status" value="1"/>
</dbReference>
<gene>
    <name evidence="5" type="ORF">Metus_0336</name>
</gene>
<dbReference type="PROSITE" id="PS51202">
    <property type="entry name" value="RCK_C"/>
    <property type="match status" value="1"/>
</dbReference>
<keyword evidence="1" id="KW-0813">Transport</keyword>
<evidence type="ECO:0000313" key="5">
    <source>
        <dbReference type="EMBL" id="RWX74311.1"/>
    </source>
</evidence>
<dbReference type="InterPro" id="IPR036721">
    <property type="entry name" value="RCK_C_sf"/>
</dbReference>
<comment type="caution">
    <text evidence="5">The sequence shown here is derived from an EMBL/GenBank/DDBJ whole genome shotgun (WGS) entry which is preliminary data.</text>
</comment>
<dbReference type="Gene3D" id="3.30.70.1450">
    <property type="entry name" value="Regulator of K+ conductance, C-terminal domain"/>
    <property type="match status" value="1"/>
</dbReference>
<evidence type="ECO:0000259" key="4">
    <source>
        <dbReference type="PROSITE" id="PS51202"/>
    </source>
</evidence>
<protein>
    <submittedName>
        <fullName evidence="5">TrkA family potassium uptake protein</fullName>
    </submittedName>
</protein>
<dbReference type="InterPro" id="IPR036291">
    <property type="entry name" value="NAD(P)-bd_dom_sf"/>
</dbReference>
<dbReference type="GO" id="GO:0006813">
    <property type="term" value="P:potassium ion transport"/>
    <property type="evidence" value="ECO:0007669"/>
    <property type="project" value="InterPro"/>
</dbReference>
<evidence type="ECO:0000256" key="2">
    <source>
        <dbReference type="ARBA" id="ARBA00023065"/>
    </source>
</evidence>
<accession>A0A444L9P5</accession>
<name>A0A444L9P5_METS7</name>
<keyword evidence="2" id="KW-0406">Ion transport</keyword>
<dbReference type="SUPFAM" id="SSF116726">
    <property type="entry name" value="TrkA C-terminal domain-like"/>
    <property type="match status" value="1"/>
</dbReference>
<dbReference type="EMBL" id="RXGA01000001">
    <property type="protein sequence ID" value="RWX74311.1"/>
    <property type="molecule type" value="Genomic_DNA"/>
</dbReference>
<feature type="domain" description="RCK N-terminal" evidence="3">
    <location>
        <begin position="1"/>
        <end position="117"/>
    </location>
</feature>
<dbReference type="AlphaFoldDB" id="A0A444L9P5"/>
<evidence type="ECO:0000313" key="6">
    <source>
        <dbReference type="Proteomes" id="UP000288215"/>
    </source>
</evidence>
<sequence>MRILIFGAGGIGRYLIRELNNKGHEIAIMDMDEDVCRELSEQYDVLALKGDVTNMDDLAAADIATFDLVISVISKDEANILACLIAKELGVKRTIARIGDPRMAKIAEKLGITDTLCPELTAAEKVLRLIKEEFPIEGAIPVGVKIVDLKVAKNSLVAGRRIIDLPLITDWLIIKVKKNGTTLRPDPNHILEPDQRVTMIVKEESLDRIRAFFEESV</sequence>
<dbReference type="SUPFAM" id="SSF51735">
    <property type="entry name" value="NAD(P)-binding Rossmann-fold domains"/>
    <property type="match status" value="1"/>
</dbReference>
<organism evidence="5 6">
    <name type="scientific">Methanosuratincola subterraneus</name>
    <dbReference type="NCBI Taxonomy" id="2593994"/>
    <lineage>
        <taxon>Archaea</taxon>
        <taxon>Thermoproteota</taxon>
        <taxon>Methanosuratincolia</taxon>
        <taxon>Candidatus Methanomethylicales</taxon>
        <taxon>Candidatus Methanomethylicaceae</taxon>
        <taxon>Candidatus Methanosuratincola (ex Vanwonterghem et al. 2016)</taxon>
    </lineage>
</organism>
<dbReference type="PROSITE" id="PS51201">
    <property type="entry name" value="RCK_N"/>
    <property type="match status" value="1"/>
</dbReference>
<reference evidence="5 6" key="1">
    <citation type="submission" date="2018-12" db="EMBL/GenBank/DDBJ databases">
        <title>The complete genome of the methanogenic archaea of the candidate phylum Verstraetearchaeota, obtained from the metagenome of underground thermal water.</title>
        <authorList>
            <person name="Kadnikov V.V."/>
            <person name="Mardanov A.V."/>
            <person name="Beletsky A.V."/>
            <person name="Karnachuk O.V."/>
            <person name="Ravin N.V."/>
        </authorList>
    </citation>
    <scope>NUCLEOTIDE SEQUENCE [LARGE SCALE GENOMIC DNA]</scope>
    <source>
        <strain evidence="5">Ch88</strain>
    </source>
</reference>
<dbReference type="Pfam" id="PF02080">
    <property type="entry name" value="TrkA_C"/>
    <property type="match status" value="1"/>
</dbReference>
<dbReference type="Proteomes" id="UP000288215">
    <property type="component" value="Unassembled WGS sequence"/>
</dbReference>
<dbReference type="GO" id="GO:0008324">
    <property type="term" value="F:monoatomic cation transmembrane transporter activity"/>
    <property type="evidence" value="ECO:0007669"/>
    <property type="project" value="InterPro"/>
</dbReference>
<evidence type="ECO:0000256" key="1">
    <source>
        <dbReference type="ARBA" id="ARBA00022448"/>
    </source>
</evidence>
<dbReference type="InterPro" id="IPR003148">
    <property type="entry name" value="RCK_N"/>
</dbReference>
<dbReference type="Pfam" id="PF02254">
    <property type="entry name" value="TrkA_N"/>
    <property type="match status" value="1"/>
</dbReference>
<proteinExistence type="predicted"/>
<dbReference type="Gene3D" id="3.40.50.720">
    <property type="entry name" value="NAD(P)-binding Rossmann-like Domain"/>
    <property type="match status" value="1"/>
</dbReference>
<dbReference type="InterPro" id="IPR006037">
    <property type="entry name" value="RCK_C"/>
</dbReference>